<organism evidence="1 2">
    <name type="scientific">Alteromonas naphthalenivorans</name>
    <dbReference type="NCBI Taxonomy" id="715451"/>
    <lineage>
        <taxon>Bacteria</taxon>
        <taxon>Pseudomonadati</taxon>
        <taxon>Pseudomonadota</taxon>
        <taxon>Gammaproteobacteria</taxon>
        <taxon>Alteromonadales</taxon>
        <taxon>Alteromonadaceae</taxon>
        <taxon>Alteromonas/Salinimonas group</taxon>
        <taxon>Alteromonas</taxon>
    </lineage>
</organism>
<keyword evidence="2" id="KW-1185">Reference proteome</keyword>
<dbReference type="EMBL" id="CP002339">
    <property type="protein sequence ID" value="AEF04875.1"/>
    <property type="molecule type" value="Genomic_DNA"/>
</dbReference>
<reference evidence="1 2" key="1">
    <citation type="journal article" date="2011" name="J. Bacteriol.">
        <title>Complete genome sequence of the polycyclic aromatic hydrocarbon-degrading bacterium Alteromonas sp. strain SN2.</title>
        <authorList>
            <person name="Jin H.M."/>
            <person name="Jeong H."/>
            <person name="Moon E.J."/>
            <person name="Math R.K."/>
            <person name="Lee K."/>
            <person name="Kim H.J."/>
            <person name="Jeon C.O."/>
            <person name="Oh T.K."/>
            <person name="Kim J.F."/>
        </authorList>
    </citation>
    <scope>NUCLEOTIDE SEQUENCE [LARGE SCALE GENOMIC DNA]</scope>
    <source>
        <strain evidence="2">JCM 17741 / KACC 18427 / KCTC 11700BP / SN2</strain>
    </source>
</reference>
<name>F5Z5E9_ALTNA</name>
<proteinExistence type="predicted"/>
<dbReference type="Proteomes" id="UP000000683">
    <property type="component" value="Chromosome"/>
</dbReference>
<protein>
    <submittedName>
        <fullName evidence="1">Uncharacterized protein</fullName>
    </submittedName>
</protein>
<dbReference type="HOGENOM" id="CLU_625046_0_0_6"/>
<sequence>MSIFKAKKRIKIPFFWYFYFYAKSHQNTNLLYTRIHARLSVFINIINYITYMTNNNRSNTPSSTKITASRKQCKLEEEVSSQLRILKSDKELMTNFYAAVDITTKKKALEDILADEGFICRQADLIFRYIDGVWLKLDFDKIVLGFDISKSKAKEITFMFGENFRLDKIWNISILKGNKKGTVHKYYKNSFIAKAENKDKIHISVGAKNISSKYRNIRIEFTPSYFSNKMIKKFFKSLFRVFGDEREKAIKNSIITRMDIGIQLHNIFSSLVTIVPQGKSTFFSWEYGGQKMSLAQGLYDEMKGNGFKILNVIYCPVSNYLHKLYKKNRYSIDEAKSCLSSIVPATRIESRYHYEKSTTAISYSVNKMRDVPFGLPDINIITPETFRQLSLKERLILATTKDFNSQGLPNIEPITLPKEKLVAEYNRLVNGFMTILEL</sequence>
<evidence type="ECO:0000313" key="2">
    <source>
        <dbReference type="Proteomes" id="UP000000683"/>
    </source>
</evidence>
<accession>F5Z5E9</accession>
<dbReference type="AlphaFoldDB" id="F5Z5E9"/>
<evidence type="ECO:0000313" key="1">
    <source>
        <dbReference type="EMBL" id="AEF04875.1"/>
    </source>
</evidence>
<dbReference type="KEGG" id="alt:ambt_16850"/>
<gene>
    <name evidence="1" type="ordered locus">ambt_16850</name>
</gene>